<dbReference type="Pfam" id="PF03801">
    <property type="entry name" value="Ndc80_HEC"/>
    <property type="match status" value="1"/>
</dbReference>
<evidence type="ECO:0000256" key="5">
    <source>
        <dbReference type="ARBA" id="ARBA00022838"/>
    </source>
</evidence>
<evidence type="ECO:0000256" key="9">
    <source>
        <dbReference type="ARBA" id="ARBA00023328"/>
    </source>
</evidence>
<feature type="compositionally biased region" description="Polar residues" evidence="12">
    <location>
        <begin position="71"/>
        <end position="80"/>
    </location>
</feature>
<comment type="similarity">
    <text evidence="1 10">Belongs to the NDC80/HEC1 family.</text>
</comment>
<dbReference type="FunCoup" id="A0A6I8UFL8">
    <property type="interactions" value="38"/>
</dbReference>
<dbReference type="GO" id="GO:0051315">
    <property type="term" value="P:attachment of mitotic spindle microtubules to kinetochore"/>
    <property type="evidence" value="ECO:0007669"/>
    <property type="project" value="UniProtKB-UniRule"/>
</dbReference>
<dbReference type="GO" id="GO:0051301">
    <property type="term" value="P:cell division"/>
    <property type="evidence" value="ECO:0007669"/>
    <property type="project" value="UniProtKB-UniRule"/>
</dbReference>
<evidence type="ECO:0000256" key="6">
    <source>
        <dbReference type="ARBA" id="ARBA00023054"/>
    </source>
</evidence>
<keyword evidence="9 10" id="KW-0137">Centromere</keyword>
<name>A0A6I8UFL8_DROPS</name>
<keyword evidence="3 10" id="KW-0132">Cell division</keyword>
<evidence type="ECO:0000313" key="15">
    <source>
        <dbReference type="RefSeq" id="XP_001354724.3"/>
    </source>
</evidence>
<keyword evidence="5 10" id="KW-0995">Kinetochore</keyword>
<evidence type="ECO:0000256" key="1">
    <source>
        <dbReference type="ARBA" id="ARBA00007050"/>
    </source>
</evidence>
<keyword evidence="14" id="KW-1185">Reference proteome</keyword>
<keyword evidence="8 10" id="KW-0131">Cell cycle</keyword>
<dbReference type="PANTHER" id="PTHR10643:SF2">
    <property type="entry name" value="KINETOCHORE PROTEIN NDC80 HOMOLOG"/>
    <property type="match status" value="1"/>
</dbReference>
<dbReference type="InterPro" id="IPR055260">
    <property type="entry name" value="Ndc80_CH"/>
</dbReference>
<evidence type="ECO:0000256" key="3">
    <source>
        <dbReference type="ARBA" id="ARBA00022618"/>
    </source>
</evidence>
<keyword evidence="4 10" id="KW-0498">Mitosis</keyword>
<evidence type="ECO:0000313" key="14">
    <source>
        <dbReference type="Proteomes" id="UP000001819"/>
    </source>
</evidence>
<feature type="region of interest" description="Disordered" evidence="12">
    <location>
        <begin position="65"/>
        <end position="91"/>
    </location>
</feature>
<feature type="coiled-coil region" evidence="11">
    <location>
        <begin position="299"/>
        <end position="389"/>
    </location>
</feature>
<feature type="domain" description="Kinetochore protein Ndc80 CH" evidence="13">
    <location>
        <begin position="93"/>
        <end position="204"/>
    </location>
</feature>
<protein>
    <recommendedName>
        <fullName evidence="10">Kinetochore protein NDC80</fullName>
    </recommendedName>
</protein>
<organism evidence="14 15">
    <name type="scientific">Drosophila pseudoobscura pseudoobscura</name>
    <name type="common">Fruit fly</name>
    <dbReference type="NCBI Taxonomy" id="46245"/>
    <lineage>
        <taxon>Eukaryota</taxon>
        <taxon>Metazoa</taxon>
        <taxon>Ecdysozoa</taxon>
        <taxon>Arthropoda</taxon>
        <taxon>Hexapoda</taxon>
        <taxon>Insecta</taxon>
        <taxon>Pterygota</taxon>
        <taxon>Neoptera</taxon>
        <taxon>Endopterygota</taxon>
        <taxon>Diptera</taxon>
        <taxon>Brachycera</taxon>
        <taxon>Muscomorpha</taxon>
        <taxon>Ephydroidea</taxon>
        <taxon>Drosophilidae</taxon>
        <taxon>Drosophila</taxon>
        <taxon>Sophophora</taxon>
    </lineage>
</organism>
<reference evidence="15" key="1">
    <citation type="submission" date="2025-08" db="UniProtKB">
        <authorList>
            <consortium name="RefSeq"/>
        </authorList>
    </citation>
    <scope>IDENTIFICATION</scope>
    <source>
        <strain evidence="15">MV-25-SWS-2005</strain>
        <tissue evidence="15">Whole body</tissue>
    </source>
</reference>
<evidence type="ECO:0000256" key="12">
    <source>
        <dbReference type="SAM" id="MobiDB-lite"/>
    </source>
</evidence>
<comment type="subunit">
    <text evidence="10">Component of the NDC80 complex.</text>
</comment>
<proteinExistence type="inferred from homology"/>
<comment type="subcellular location">
    <subcellularLocation>
        <location evidence="10">Chromosome</location>
        <location evidence="10">Centromere</location>
        <location evidence="10">Kinetochore</location>
    </subcellularLocation>
    <subcellularLocation>
        <location evidence="10">Nucleus</location>
    </subcellularLocation>
</comment>
<evidence type="ECO:0000256" key="10">
    <source>
        <dbReference type="RuleBase" id="RU368072"/>
    </source>
</evidence>
<evidence type="ECO:0000256" key="4">
    <source>
        <dbReference type="ARBA" id="ARBA00022776"/>
    </source>
</evidence>
<comment type="function">
    <text evidence="10">Acts as a component of the essential kinetochore-associated NDC80 complex, which is required for chromosome segregation and spindle checkpoint activity.</text>
</comment>
<dbReference type="PANTHER" id="PTHR10643">
    <property type="entry name" value="KINETOCHORE PROTEIN NDC80"/>
    <property type="match status" value="1"/>
</dbReference>
<dbReference type="InterPro" id="IPR005550">
    <property type="entry name" value="Kinetochore_Ndc80"/>
</dbReference>
<evidence type="ECO:0000256" key="8">
    <source>
        <dbReference type="ARBA" id="ARBA00023306"/>
    </source>
</evidence>
<feature type="region of interest" description="Disordered" evidence="12">
    <location>
        <begin position="1"/>
        <end position="28"/>
    </location>
</feature>
<dbReference type="GO" id="GO:0031262">
    <property type="term" value="C:Ndc80 complex"/>
    <property type="evidence" value="ECO:0007669"/>
    <property type="project" value="UniProtKB-UniRule"/>
</dbReference>
<feature type="compositionally biased region" description="Basic and acidic residues" evidence="12">
    <location>
        <begin position="8"/>
        <end position="27"/>
    </location>
</feature>
<dbReference type="GO" id="GO:0005634">
    <property type="term" value="C:nucleus"/>
    <property type="evidence" value="ECO:0007669"/>
    <property type="project" value="UniProtKB-SubCell"/>
</dbReference>
<dbReference type="KEGG" id="dpo:4815190"/>
<dbReference type="ExpressionAtlas" id="A0A6I8UFL8">
    <property type="expression patterns" value="baseline"/>
</dbReference>
<dbReference type="AlphaFoldDB" id="A0A6I8UFL8"/>
<gene>
    <name evidence="15" type="primary">Ndc80</name>
</gene>
<sequence length="673" mass="77217">MYRAMPRRTSEFREDVHDDEGNVDKRQTRLGLRSMATPTPKAKGSCKTIRPSHSRLGQPLCLERDRGSQMGLPSNRTPMSSHRMGSEMPHHSNKKWVSEKCQQIQDYLHAILPTHSIQGITSDFFNRGSGLRQMGTKQFVGIINFFFHQIIRNRVTVGSNHVEDIMNTMQKLNYPYQMNKSSLMTPTAQHSFGHVIVMLDFLMDFGPQPAAEDESKDFPFMETADQHSAYLHSMASESIAMSTTQSGPLVLDEEQNELLWVQATACFSLWDQENKEEEELLQARTRDKVISKRCDLADRRALDADIEALRTKLSGLDQKLEEALPADGKNFQQLESLICKQDQLRQHLQAMQEDAAKKRDLIKELRAKAKQKTAQIKSLEKERRHIQQTVSSQRYTAQQLKDLQIQYTDRTNESKVYKREVKEITERQLNQQVLLSRSKQKLLDKIEQFNCLARKICMDSVICKASGKARMELALSLQPSRDEVQGGHQRLAKLANRLRLCRQRSADRCKQLEEHKTNIMVTKRNLDTQLATLGSELRTQKQTMAQMESNHKSKLETMAQDQQHIIDSQYELATRLEHLQAQEREHCSLIRSMKQKNGDLITAGELCQQQALHTRNAYLDSYEQTLAEAEEELKAVQLTIAENDSKLCAAKQMIQVTRIPPFNAAFPAIQESP</sequence>
<dbReference type="Proteomes" id="UP000001819">
    <property type="component" value="Chromosome X"/>
</dbReference>
<dbReference type="RefSeq" id="XP_001354724.3">
    <property type="nucleotide sequence ID" value="XM_001354688.4"/>
</dbReference>
<feature type="coiled-coil region" evidence="11">
    <location>
        <begin position="612"/>
        <end position="646"/>
    </location>
</feature>
<keyword evidence="2 10" id="KW-0158">Chromosome</keyword>
<evidence type="ECO:0000259" key="13">
    <source>
        <dbReference type="Pfam" id="PF03801"/>
    </source>
</evidence>
<evidence type="ECO:0000256" key="11">
    <source>
        <dbReference type="SAM" id="Coils"/>
    </source>
</evidence>
<dbReference type="Gene3D" id="1.10.418.30">
    <property type="entry name" value="Ncd80 complex, Ncd80 subunit"/>
    <property type="match status" value="1"/>
</dbReference>
<keyword evidence="6 11" id="KW-0175">Coiled coil</keyword>
<evidence type="ECO:0000256" key="7">
    <source>
        <dbReference type="ARBA" id="ARBA00023242"/>
    </source>
</evidence>
<dbReference type="InterPro" id="IPR038273">
    <property type="entry name" value="Ndc80_sf"/>
</dbReference>
<accession>A0A6I8UFL8</accession>
<evidence type="ECO:0000256" key="2">
    <source>
        <dbReference type="ARBA" id="ARBA00022454"/>
    </source>
</evidence>
<dbReference type="InParanoid" id="A0A6I8UFL8"/>
<keyword evidence="7 10" id="KW-0539">Nucleus</keyword>